<protein>
    <recommendedName>
        <fullName evidence="2">thioredoxin-dependent peroxiredoxin</fullName>
        <ecNumber evidence="2">1.11.1.24</ecNumber>
    </recommendedName>
    <alternativeName>
        <fullName evidence="8">Thioredoxin peroxidase</fullName>
    </alternativeName>
    <alternativeName>
        <fullName evidence="10">Thioredoxin-dependent peroxiredoxin Bcp</fullName>
    </alternativeName>
</protein>
<keyword evidence="3" id="KW-0575">Peroxidase</keyword>
<evidence type="ECO:0000259" key="12">
    <source>
        <dbReference type="PROSITE" id="PS51352"/>
    </source>
</evidence>
<dbReference type="Proteomes" id="UP001549112">
    <property type="component" value="Unassembled WGS sequence"/>
</dbReference>
<evidence type="ECO:0000256" key="5">
    <source>
        <dbReference type="ARBA" id="ARBA00023002"/>
    </source>
</evidence>
<evidence type="ECO:0000256" key="7">
    <source>
        <dbReference type="ARBA" id="ARBA00023284"/>
    </source>
</evidence>
<dbReference type="InterPro" id="IPR013766">
    <property type="entry name" value="Thioredoxin_domain"/>
</dbReference>
<evidence type="ECO:0000256" key="1">
    <source>
        <dbReference type="ARBA" id="ARBA00003330"/>
    </source>
</evidence>
<organism evidence="13 14">
    <name type="scientific">Bartonella japonica</name>
    <dbReference type="NCBI Taxonomy" id="357761"/>
    <lineage>
        <taxon>Bacteria</taxon>
        <taxon>Pseudomonadati</taxon>
        <taxon>Pseudomonadota</taxon>
        <taxon>Alphaproteobacteria</taxon>
        <taxon>Hyphomicrobiales</taxon>
        <taxon>Bartonellaceae</taxon>
        <taxon>Bartonella</taxon>
    </lineage>
</organism>
<dbReference type="Gene3D" id="3.40.30.10">
    <property type="entry name" value="Glutaredoxin"/>
    <property type="match status" value="1"/>
</dbReference>
<keyword evidence="4" id="KW-0049">Antioxidant</keyword>
<dbReference type="PANTHER" id="PTHR42801:SF4">
    <property type="entry name" value="AHPC_TSA FAMILY PROTEIN"/>
    <property type="match status" value="1"/>
</dbReference>
<keyword evidence="5" id="KW-0560">Oxidoreductase</keyword>
<evidence type="ECO:0000313" key="14">
    <source>
        <dbReference type="Proteomes" id="UP001549112"/>
    </source>
</evidence>
<dbReference type="CDD" id="cd03017">
    <property type="entry name" value="PRX_BCP"/>
    <property type="match status" value="1"/>
</dbReference>
<dbReference type="InterPro" id="IPR036249">
    <property type="entry name" value="Thioredoxin-like_sf"/>
</dbReference>
<dbReference type="SUPFAM" id="SSF52833">
    <property type="entry name" value="Thioredoxin-like"/>
    <property type="match status" value="1"/>
</dbReference>
<keyword evidence="6" id="KW-1015">Disulfide bond</keyword>
<comment type="catalytic activity">
    <reaction evidence="11">
        <text>a hydroperoxide + [thioredoxin]-dithiol = an alcohol + [thioredoxin]-disulfide + H2O</text>
        <dbReference type="Rhea" id="RHEA:62620"/>
        <dbReference type="Rhea" id="RHEA-COMP:10698"/>
        <dbReference type="Rhea" id="RHEA-COMP:10700"/>
        <dbReference type="ChEBI" id="CHEBI:15377"/>
        <dbReference type="ChEBI" id="CHEBI:29950"/>
        <dbReference type="ChEBI" id="CHEBI:30879"/>
        <dbReference type="ChEBI" id="CHEBI:35924"/>
        <dbReference type="ChEBI" id="CHEBI:50058"/>
        <dbReference type="EC" id="1.11.1.24"/>
    </reaction>
</comment>
<dbReference type="Pfam" id="PF00578">
    <property type="entry name" value="AhpC-TSA"/>
    <property type="match status" value="1"/>
</dbReference>
<dbReference type="PROSITE" id="PS51352">
    <property type="entry name" value="THIOREDOXIN_2"/>
    <property type="match status" value="1"/>
</dbReference>
<evidence type="ECO:0000256" key="9">
    <source>
        <dbReference type="ARBA" id="ARBA00038489"/>
    </source>
</evidence>
<feature type="domain" description="Thioredoxin" evidence="12">
    <location>
        <begin position="4"/>
        <end position="157"/>
    </location>
</feature>
<dbReference type="EC" id="1.11.1.24" evidence="2"/>
<evidence type="ECO:0000256" key="3">
    <source>
        <dbReference type="ARBA" id="ARBA00022559"/>
    </source>
</evidence>
<keyword evidence="7" id="KW-0676">Redox-active center</keyword>
<gene>
    <name evidence="13" type="ORF">ABID39_000728</name>
</gene>
<dbReference type="InterPro" id="IPR050924">
    <property type="entry name" value="Peroxiredoxin_BCP/PrxQ"/>
</dbReference>
<evidence type="ECO:0000256" key="2">
    <source>
        <dbReference type="ARBA" id="ARBA00013017"/>
    </source>
</evidence>
<comment type="function">
    <text evidence="1">Thiol-specific peroxidase that catalyzes the reduction of hydrogen peroxide and organic hydroperoxides to water and alcohols, respectively. Plays a role in cell protection against oxidative stress by detoxifying peroxides and as sensor of hydrogen peroxide-mediated signaling events.</text>
</comment>
<name>A0ABV2FN89_9HYPH</name>
<evidence type="ECO:0000256" key="6">
    <source>
        <dbReference type="ARBA" id="ARBA00023157"/>
    </source>
</evidence>
<reference evidence="13 14" key="1">
    <citation type="submission" date="2024-06" db="EMBL/GenBank/DDBJ databases">
        <title>Genomic Encyclopedia of Type Strains, Phase IV (KMG-IV): sequencing the most valuable type-strain genomes for metagenomic binning, comparative biology and taxonomic classification.</title>
        <authorList>
            <person name="Goeker M."/>
        </authorList>
    </citation>
    <scope>NUCLEOTIDE SEQUENCE [LARGE SCALE GENOMIC DNA]</scope>
    <source>
        <strain evidence="13 14">DSM 23650</strain>
    </source>
</reference>
<dbReference type="RefSeq" id="WP_354186117.1">
    <property type="nucleotide sequence ID" value="NZ_JBEPLT010000005.1"/>
</dbReference>
<comment type="similarity">
    <text evidence="9">Belongs to the peroxiredoxin family. BCP/PrxQ subfamily.</text>
</comment>
<sequence length="161" mass="17828">MTRSIKGTTAPDFDLPRDGGGTLCLSDLQGKLVVLYFYPKDDTSGCTSEAIDFTRLKEKFNEIGAVIIGMSPDNIKEHDKFKTKHDLDIILVSDEEKTTLQAYGVWVEKSMYGRKYMGVERSTFLIDSAGIIAEEWRKVSVSGHAENVLAAATLLHHNSGL</sequence>
<evidence type="ECO:0000256" key="4">
    <source>
        <dbReference type="ARBA" id="ARBA00022862"/>
    </source>
</evidence>
<evidence type="ECO:0000256" key="11">
    <source>
        <dbReference type="ARBA" id="ARBA00049091"/>
    </source>
</evidence>
<accession>A0ABV2FN89</accession>
<dbReference type="PANTHER" id="PTHR42801">
    <property type="entry name" value="THIOREDOXIN-DEPENDENT PEROXIDE REDUCTASE"/>
    <property type="match status" value="1"/>
</dbReference>
<keyword evidence="14" id="KW-1185">Reference proteome</keyword>
<evidence type="ECO:0000256" key="10">
    <source>
        <dbReference type="ARBA" id="ARBA00042639"/>
    </source>
</evidence>
<dbReference type="InterPro" id="IPR000866">
    <property type="entry name" value="AhpC/TSA"/>
</dbReference>
<dbReference type="EMBL" id="JBEPLT010000005">
    <property type="protein sequence ID" value="MET3560041.1"/>
    <property type="molecule type" value="Genomic_DNA"/>
</dbReference>
<evidence type="ECO:0000313" key="13">
    <source>
        <dbReference type="EMBL" id="MET3560041.1"/>
    </source>
</evidence>
<proteinExistence type="inferred from homology"/>
<comment type="caution">
    <text evidence="13">The sequence shown here is derived from an EMBL/GenBank/DDBJ whole genome shotgun (WGS) entry which is preliminary data.</text>
</comment>
<evidence type="ECO:0000256" key="8">
    <source>
        <dbReference type="ARBA" id="ARBA00032824"/>
    </source>
</evidence>